<reference evidence="2 3" key="1">
    <citation type="journal article" date="2013" name="Genome Biol.">
        <title>Genome of Acanthamoeba castellanii highlights extensive lateral gene transfer and early evolution of tyrosine kinase signaling.</title>
        <authorList>
            <person name="Clarke M."/>
            <person name="Lohan A.J."/>
            <person name="Liu B."/>
            <person name="Lagkouvardos I."/>
            <person name="Roy S."/>
            <person name="Zafar N."/>
            <person name="Bertelli C."/>
            <person name="Schilde C."/>
            <person name="Kianianmomeni A."/>
            <person name="Burglin T.R."/>
            <person name="Frech C."/>
            <person name="Turcotte B."/>
            <person name="Kopec K.O."/>
            <person name="Synnott J.M."/>
            <person name="Choo C."/>
            <person name="Paponov I."/>
            <person name="Finkler A."/>
            <person name="Soon Heng Tan C."/>
            <person name="Hutchins A.P."/>
            <person name="Weinmeier T."/>
            <person name="Rattei T."/>
            <person name="Chu J.S."/>
            <person name="Gimenez G."/>
            <person name="Irimia M."/>
            <person name="Rigden D.J."/>
            <person name="Fitzpatrick D.A."/>
            <person name="Lorenzo-Morales J."/>
            <person name="Bateman A."/>
            <person name="Chiu C.H."/>
            <person name="Tang P."/>
            <person name="Hegemann P."/>
            <person name="Fromm H."/>
            <person name="Raoult D."/>
            <person name="Greub G."/>
            <person name="Miranda-Saavedra D."/>
            <person name="Chen N."/>
            <person name="Nash P."/>
            <person name="Ginger M.L."/>
            <person name="Horn M."/>
            <person name="Schaap P."/>
            <person name="Caler L."/>
            <person name="Loftus B."/>
        </authorList>
    </citation>
    <scope>NUCLEOTIDE SEQUENCE [LARGE SCALE GENOMIC DNA]</scope>
    <source>
        <strain evidence="2 3">Neff</strain>
    </source>
</reference>
<feature type="compositionally biased region" description="Basic residues" evidence="1">
    <location>
        <begin position="234"/>
        <end position="247"/>
    </location>
</feature>
<dbReference type="Proteomes" id="UP000011083">
    <property type="component" value="Unassembled WGS sequence"/>
</dbReference>
<dbReference type="KEGG" id="acan:ACA1_282360"/>
<dbReference type="VEuPathDB" id="AmoebaDB:ACA1_282360"/>
<feature type="compositionally biased region" description="Low complexity" evidence="1">
    <location>
        <begin position="271"/>
        <end position="295"/>
    </location>
</feature>
<dbReference type="RefSeq" id="XP_004344814.1">
    <property type="nucleotide sequence ID" value="XM_004344764.1"/>
</dbReference>
<dbReference type="AlphaFoldDB" id="L8H9H3"/>
<evidence type="ECO:0000313" key="3">
    <source>
        <dbReference type="Proteomes" id="UP000011083"/>
    </source>
</evidence>
<evidence type="ECO:0000256" key="1">
    <source>
        <dbReference type="SAM" id="MobiDB-lite"/>
    </source>
</evidence>
<protein>
    <submittedName>
        <fullName evidence="2">Uncharacterized protein</fullName>
    </submittedName>
</protein>
<accession>L8H9H3</accession>
<gene>
    <name evidence="2" type="ORF">ACA1_282360</name>
</gene>
<proteinExistence type="predicted"/>
<dbReference type="EMBL" id="KB007908">
    <property type="protein sequence ID" value="ELR21071.1"/>
    <property type="molecule type" value="Genomic_DNA"/>
</dbReference>
<dbReference type="GeneID" id="14921947"/>
<name>L8H9H3_ACACF</name>
<keyword evidence="3" id="KW-1185">Reference proteome</keyword>
<organism evidence="2 3">
    <name type="scientific">Acanthamoeba castellanii (strain ATCC 30010 / Neff)</name>
    <dbReference type="NCBI Taxonomy" id="1257118"/>
    <lineage>
        <taxon>Eukaryota</taxon>
        <taxon>Amoebozoa</taxon>
        <taxon>Discosea</taxon>
        <taxon>Longamoebia</taxon>
        <taxon>Centramoebida</taxon>
        <taxon>Acanthamoebidae</taxon>
        <taxon>Acanthamoeba</taxon>
    </lineage>
</organism>
<evidence type="ECO:0000313" key="2">
    <source>
        <dbReference type="EMBL" id="ELR21071.1"/>
    </source>
</evidence>
<sequence length="295" mass="33199">MESTAQDAGLRNRVIGEVDSSEAVSEANTMLKSLYLERMQRSSSRDQTKTFRFGSTVDVVVKETAGMAMGSHVWAGSKHLTDYIMKTFTPQDMHKVCSKASTKDIGARSGLRLDVHGAEEALWPRHEGGDYREGRDAPPHPREPRAQPDAGGREPGRTRVEVGRQLEPDHGNVRLHRRCRGRVRRTIIQAFAGDDRCPQWLQHSFAARLHRATSERSNLASSTRRPSCIESRGRVRLTHPRLRRRHPTSSPSRPCREPLPPPTSRRRCCRRTWYTSRSGKMPAGSSRRGTSSSST</sequence>
<feature type="region of interest" description="Disordered" evidence="1">
    <location>
        <begin position="124"/>
        <end position="169"/>
    </location>
</feature>
<feature type="compositionally biased region" description="Polar residues" evidence="1">
    <location>
        <begin position="215"/>
        <end position="225"/>
    </location>
</feature>
<feature type="region of interest" description="Disordered" evidence="1">
    <location>
        <begin position="212"/>
        <end position="295"/>
    </location>
</feature>